<proteinExistence type="predicted"/>
<feature type="domain" description="SLH" evidence="6">
    <location>
        <begin position="1474"/>
        <end position="1537"/>
    </location>
</feature>
<evidence type="ECO:0000256" key="1">
    <source>
        <dbReference type="ARBA" id="ARBA00022729"/>
    </source>
</evidence>
<dbReference type="eggNOG" id="COG2373">
    <property type="taxonomic scope" value="Bacteria"/>
</dbReference>
<dbReference type="GO" id="GO:0016020">
    <property type="term" value="C:membrane"/>
    <property type="evidence" value="ECO:0007669"/>
    <property type="project" value="InterPro"/>
</dbReference>
<dbReference type="OrthoDB" id="6372180at2"/>
<reference evidence="7 8" key="1">
    <citation type="submission" date="2009-01" db="EMBL/GenBank/DDBJ databases">
        <title>Complete sequence of Clostridium cellulolyticum H10.</title>
        <authorList>
            <consortium name="US DOE Joint Genome Institute"/>
            <person name="Lucas S."/>
            <person name="Copeland A."/>
            <person name="Lapidus A."/>
            <person name="Glavina del Rio T."/>
            <person name="Dalin E."/>
            <person name="Tice H."/>
            <person name="Bruce D."/>
            <person name="Goodwin L."/>
            <person name="Pitluck S."/>
            <person name="Chertkov O."/>
            <person name="Saunders E."/>
            <person name="Brettin T."/>
            <person name="Detter J.C."/>
            <person name="Han C."/>
            <person name="Larimer F."/>
            <person name="Land M."/>
            <person name="Hauser L."/>
            <person name="Kyrpides N."/>
            <person name="Ivanova N."/>
            <person name="Zhou J."/>
            <person name="Richardson P."/>
        </authorList>
    </citation>
    <scope>NUCLEOTIDE SEQUENCE [LARGE SCALE GENOMIC DNA]</scope>
    <source>
        <strain evidence="8">ATCC 35319 / DSM 5812 / JCM 6584 / H10</strain>
    </source>
</reference>
<keyword evidence="4" id="KW-0406">Ion transport</keyword>
<feature type="compositionally biased region" description="Low complexity" evidence="5">
    <location>
        <begin position="1222"/>
        <end position="1240"/>
    </location>
</feature>
<dbReference type="RefSeq" id="WP_015925906.1">
    <property type="nucleotide sequence ID" value="NC_011898.1"/>
</dbReference>
<keyword evidence="8" id="KW-1185">Reference proteome</keyword>
<keyword evidence="2" id="KW-0677">Repeat</keyword>
<dbReference type="Pfam" id="PF00395">
    <property type="entry name" value="SLH"/>
    <property type="match status" value="3"/>
</dbReference>
<dbReference type="KEGG" id="cce:Ccel_2489"/>
<gene>
    <name evidence="7" type="ordered locus">Ccel_2489</name>
</gene>
<evidence type="ECO:0000256" key="3">
    <source>
        <dbReference type="ARBA" id="ARBA00022837"/>
    </source>
</evidence>
<name>B8I652_RUMCH</name>
<evidence type="ECO:0000256" key="4">
    <source>
        <dbReference type="ARBA" id="ARBA00023065"/>
    </source>
</evidence>
<dbReference type="InterPro" id="IPR003644">
    <property type="entry name" value="Calx_beta"/>
</dbReference>
<feature type="region of interest" description="Disordered" evidence="5">
    <location>
        <begin position="1221"/>
        <end position="1241"/>
    </location>
</feature>
<dbReference type="SUPFAM" id="SSF141072">
    <property type="entry name" value="CalX-like"/>
    <property type="match status" value="8"/>
</dbReference>
<organism evidence="7 8">
    <name type="scientific">Ruminiclostridium cellulolyticum (strain ATCC 35319 / DSM 5812 / JCM 6584 / H10)</name>
    <name type="common">Clostridium cellulolyticum</name>
    <dbReference type="NCBI Taxonomy" id="394503"/>
    <lineage>
        <taxon>Bacteria</taxon>
        <taxon>Bacillati</taxon>
        <taxon>Bacillota</taxon>
        <taxon>Clostridia</taxon>
        <taxon>Eubacteriales</taxon>
        <taxon>Oscillospiraceae</taxon>
        <taxon>Ruminiclostridium</taxon>
    </lineage>
</organism>
<feature type="domain" description="SLH" evidence="6">
    <location>
        <begin position="1538"/>
        <end position="1597"/>
    </location>
</feature>
<feature type="domain" description="SLH" evidence="6">
    <location>
        <begin position="1603"/>
        <end position="1661"/>
    </location>
</feature>
<dbReference type="PROSITE" id="PS51272">
    <property type="entry name" value="SLH"/>
    <property type="match status" value="3"/>
</dbReference>
<dbReference type="Gene3D" id="2.60.40.2030">
    <property type="match status" value="8"/>
</dbReference>
<dbReference type="SMART" id="SM00237">
    <property type="entry name" value="Calx_beta"/>
    <property type="match status" value="5"/>
</dbReference>
<dbReference type="GO" id="GO:0030001">
    <property type="term" value="P:metal ion transport"/>
    <property type="evidence" value="ECO:0007669"/>
    <property type="project" value="TreeGrafter"/>
</dbReference>
<dbReference type="PANTHER" id="PTHR11878:SF65">
    <property type="entry name" value="NA_CA-EXCHANGE PROTEIN, ISOFORM G"/>
    <property type="match status" value="1"/>
</dbReference>
<dbReference type="EMBL" id="CP001348">
    <property type="protein sequence ID" value="ACL76817.1"/>
    <property type="molecule type" value="Genomic_DNA"/>
</dbReference>
<dbReference type="GO" id="GO:0007229">
    <property type="term" value="P:integrin-mediated signaling pathway"/>
    <property type="evidence" value="ECO:0007669"/>
    <property type="project" value="UniProtKB-KW"/>
</dbReference>
<evidence type="ECO:0000313" key="7">
    <source>
        <dbReference type="EMBL" id="ACL76817.1"/>
    </source>
</evidence>
<dbReference type="InterPro" id="IPR017868">
    <property type="entry name" value="Filamin/ABP280_repeat-like"/>
</dbReference>
<evidence type="ECO:0000313" key="8">
    <source>
        <dbReference type="Proteomes" id="UP000001349"/>
    </source>
</evidence>
<evidence type="ECO:0000259" key="6">
    <source>
        <dbReference type="PROSITE" id="PS51272"/>
    </source>
</evidence>
<evidence type="ECO:0000256" key="5">
    <source>
        <dbReference type="SAM" id="MobiDB-lite"/>
    </source>
</evidence>
<dbReference type="InterPro" id="IPR051171">
    <property type="entry name" value="CaCA"/>
</dbReference>
<dbReference type="InterPro" id="IPR013783">
    <property type="entry name" value="Ig-like_fold"/>
</dbReference>
<evidence type="ECO:0000256" key="2">
    <source>
        <dbReference type="ARBA" id="ARBA00022737"/>
    </source>
</evidence>
<keyword evidence="1" id="KW-0732">Signal</keyword>
<dbReference type="PROSITE" id="PS50194">
    <property type="entry name" value="FILAMIN_REPEAT"/>
    <property type="match status" value="1"/>
</dbReference>
<keyword evidence="4" id="KW-0813">Transport</keyword>
<keyword evidence="7" id="KW-0401">Integrin</keyword>
<dbReference type="Proteomes" id="UP000001349">
    <property type="component" value="Chromosome"/>
</dbReference>
<keyword evidence="3" id="KW-0106">Calcium</keyword>
<dbReference type="eggNOG" id="COG3210">
    <property type="taxonomic scope" value="Bacteria"/>
</dbReference>
<sequence length="1661" mass="177387" precursor="true">MSKTVKRISMVICVLFFSVLLAYNTGYVYAEAPQDQNFDSVAAGSSSGAYRVGELNFTTDTGIINVRGWDALSYEFGYGRTINGFSGMAMSNDPDLNTSPTYFAFESAIERTFKLESLYALITDVGSSTKVDIKGYNGLFERVHVDGIDFTKPGTTEYGDVTYTNNVYNSTDGEYGGFLFFGDSWYDINRVVITDTDTNQPLYISLDSLDFSNLTDLSIVDAPDTTEGQNATFRVNLTKAYTHDITLDYSINPQSATADDFNTPALNGTITIPSNATYGEIVVPIKDDTDRELAEDFKVTISNPSVGGIVDGEATCTIKDNDSPPKVSLSIDKSSIGENGGSAKITATLSNKTYENVTVNLDFSGAVAGTDFNAPASISIPANSLSNSVNITSLDDDIYSDGDKNVTVDISSVDKGDKGTFIPPKLTITDDETEPKVNLSITPGSISENGIDVAMVKATLTNKSSKDVTVKLAFSGAVKDKDFTVLSDTITIPSKQTVGSVQIKGIPNNKFNNNKVLTTSISDADVTNGSTGDIKSVPLTITNIDPKPKVTIEPVEFNENDSATKKAAFIVSLSQASDEYITVDYTTSDGSAKSPKDYTSASGTLTIAKGETSGTIEIDVLNDTLDEYDENFSLTINNPVGAELGTSSSVKCTIKDDDAAPDIVISNAAVDEVDLGNNTKLIFDVKLSAESEKTVTVNYSTADGTATQGLDYTATNGTLIFSPGETGPQQIQVTVLGDDLLEPSETVSLNLTATNANKPDYTATGTIKDNDKATISINDASVTEGPAKNIVFKISLSKPSSQSVTVKFRTKDGSAVLGEDYVQQEGTVTFAKGDFGDKTVTIGVNDDEIYEGVEAFYVELYDLSDSTIEMGKATGTGTINDDESKPLISVENITVNEGNSGKTTASFEISLSTASANDIYVNYATLEGTAKDGNDFTAATGNLKIPAGKKSGMINVEVAGDTVYEDNETFSLMLSNPSAGAEINPLKGTAVCTINDNDSAPSVTFEQNKVKVAEGDSGITQMVFNVTLSAGCEKTVYVNFATEDGTATIADNDYTPLSGKLEFAPGQTSKSIIVNISGDKTGEPDESYFVTLKLDTGDIKAEGIIQDDDKAFIKMFKKKDGSEISNGNTVNFEDTKTGKESELEFTISNTGNSDLTEDGINKLISVAGSDFTIKKEVVSPIVGKSSTTFIIVFKPSSTGTKTAEITITGKDAANSPFKFKITGTGTKEGTSGGSTTTPETPLRETIDINVGDRSLKNISVDVHKENNTKTTTVNLDETEVQKTLSEIKKTEPEKEKKVIVPIINNSDRVIGELKASTLQAMAEMDAILEIRTENAVYTLPANNINIGEIVTKLGGKPELKDILVKVTITKASDDKLDRIKASAANKGFEVKGNPAEFEISFVNAGREVTVSSFNNYVARTVAIPDGIDPKKITTGVVYNADGLFSHVPTAVNIMGNRYYAKINSLTNSTYALIYNPLSFKDVEEHWSKDYVNDAGSRLIVSGTGNGNFTPDKAITRAEFAVMIVKALGLKGSQFANNFTDVGKDNPYYSFICTAYQYGIITGYTNGKFGPNDLITREQSMTMISKAMKIAGMDTSSTNADNLNNKFSDSGVISKWARNGAAICVNSGLFVGNKGKLSPKNNVTRAESATVLIKLLKNAHLI</sequence>
<dbReference type="InterPro" id="IPR001119">
    <property type="entry name" value="SLH_dom"/>
</dbReference>
<accession>B8I652</accession>
<dbReference type="Pfam" id="PF03160">
    <property type="entry name" value="Calx-beta"/>
    <property type="match status" value="4"/>
</dbReference>
<dbReference type="STRING" id="394503.Ccel_2489"/>
<dbReference type="NCBIfam" id="NF012200">
    <property type="entry name" value="choice_anch_D"/>
    <property type="match status" value="1"/>
</dbReference>
<dbReference type="InterPro" id="IPR038081">
    <property type="entry name" value="CalX-like_sf"/>
</dbReference>
<protein>
    <submittedName>
        <fullName evidence="7">Na-Ca exchanger/integrin-beta4</fullName>
    </submittedName>
</protein>
<dbReference type="HOGENOM" id="CLU_242138_0_0_9"/>
<dbReference type="PANTHER" id="PTHR11878">
    <property type="entry name" value="SODIUM/CALCIUM EXCHANGER"/>
    <property type="match status" value="1"/>
</dbReference>
<dbReference type="Gene3D" id="2.60.40.10">
    <property type="entry name" value="Immunoglobulins"/>
    <property type="match status" value="1"/>
</dbReference>